<reference evidence="2" key="1">
    <citation type="journal article" date="2023" name="bioRxiv">
        <title>Improved chromosome-level genome assembly for marigold (Tagetes erecta).</title>
        <authorList>
            <person name="Jiang F."/>
            <person name="Yuan L."/>
            <person name="Wang S."/>
            <person name="Wang H."/>
            <person name="Xu D."/>
            <person name="Wang A."/>
            <person name="Fan W."/>
        </authorList>
    </citation>
    <scope>NUCLEOTIDE SEQUENCE</scope>
    <source>
        <strain evidence="2">WSJ</strain>
        <tissue evidence="2">Leaf</tissue>
    </source>
</reference>
<dbReference type="AlphaFoldDB" id="A0AAD8PAH0"/>
<feature type="signal peptide" evidence="1">
    <location>
        <begin position="1"/>
        <end position="19"/>
    </location>
</feature>
<proteinExistence type="predicted"/>
<keyword evidence="1" id="KW-0732">Signal</keyword>
<organism evidence="2 3">
    <name type="scientific">Tagetes erecta</name>
    <name type="common">African marigold</name>
    <dbReference type="NCBI Taxonomy" id="13708"/>
    <lineage>
        <taxon>Eukaryota</taxon>
        <taxon>Viridiplantae</taxon>
        <taxon>Streptophyta</taxon>
        <taxon>Embryophyta</taxon>
        <taxon>Tracheophyta</taxon>
        <taxon>Spermatophyta</taxon>
        <taxon>Magnoliopsida</taxon>
        <taxon>eudicotyledons</taxon>
        <taxon>Gunneridae</taxon>
        <taxon>Pentapetalae</taxon>
        <taxon>asterids</taxon>
        <taxon>campanulids</taxon>
        <taxon>Asterales</taxon>
        <taxon>Asteraceae</taxon>
        <taxon>Asteroideae</taxon>
        <taxon>Heliantheae alliance</taxon>
        <taxon>Tageteae</taxon>
        <taxon>Tagetes</taxon>
    </lineage>
</organism>
<evidence type="ECO:0000256" key="1">
    <source>
        <dbReference type="SAM" id="SignalP"/>
    </source>
</evidence>
<gene>
    <name evidence="2" type="ORF">QVD17_05368</name>
</gene>
<accession>A0AAD8PAH0</accession>
<name>A0AAD8PAH0_TARER</name>
<comment type="caution">
    <text evidence="2">The sequence shown here is derived from an EMBL/GenBank/DDBJ whole genome shotgun (WGS) entry which is preliminary data.</text>
</comment>
<protein>
    <submittedName>
        <fullName evidence="2">Uncharacterized protein</fullName>
    </submittedName>
</protein>
<sequence>MSSMLYKILLLQNLCFISYLNNHHMQGLVAYPGMLEMCLSGMSFVKKKCRFNYLRESILLYGTCLQKLTTF</sequence>
<dbReference type="EMBL" id="JAUHHV010000001">
    <property type="protein sequence ID" value="KAK1439548.1"/>
    <property type="molecule type" value="Genomic_DNA"/>
</dbReference>
<keyword evidence="3" id="KW-1185">Reference proteome</keyword>
<evidence type="ECO:0000313" key="2">
    <source>
        <dbReference type="EMBL" id="KAK1439548.1"/>
    </source>
</evidence>
<feature type="chain" id="PRO_5042217622" evidence="1">
    <location>
        <begin position="20"/>
        <end position="71"/>
    </location>
</feature>
<evidence type="ECO:0000313" key="3">
    <source>
        <dbReference type="Proteomes" id="UP001229421"/>
    </source>
</evidence>
<dbReference type="Proteomes" id="UP001229421">
    <property type="component" value="Unassembled WGS sequence"/>
</dbReference>